<dbReference type="Proteomes" id="UP001519290">
    <property type="component" value="Unassembled WGS sequence"/>
</dbReference>
<evidence type="ECO:0000313" key="1">
    <source>
        <dbReference type="EMBL" id="MBP2383792.1"/>
    </source>
</evidence>
<reference evidence="1 2" key="1">
    <citation type="submission" date="2021-03" db="EMBL/GenBank/DDBJ databases">
        <title>Sequencing the genomes of 1000 actinobacteria strains.</title>
        <authorList>
            <person name="Klenk H.-P."/>
        </authorList>
    </citation>
    <scope>NUCLEOTIDE SEQUENCE [LARGE SCALE GENOMIC DNA]</scope>
    <source>
        <strain evidence="1 2">DSM 14566</strain>
    </source>
</reference>
<evidence type="ECO:0000313" key="2">
    <source>
        <dbReference type="Proteomes" id="UP001519290"/>
    </source>
</evidence>
<accession>A0ABS4X5R6</accession>
<dbReference type="RefSeq" id="WP_209904628.1">
    <property type="nucleotide sequence ID" value="NZ_BAAAJW010000031.1"/>
</dbReference>
<proteinExistence type="predicted"/>
<organism evidence="1 2">
    <name type="scientific">Brachybacterium sacelli</name>
    <dbReference type="NCBI Taxonomy" id="173364"/>
    <lineage>
        <taxon>Bacteria</taxon>
        <taxon>Bacillati</taxon>
        <taxon>Actinomycetota</taxon>
        <taxon>Actinomycetes</taxon>
        <taxon>Micrococcales</taxon>
        <taxon>Dermabacteraceae</taxon>
        <taxon>Brachybacterium</taxon>
    </lineage>
</organism>
<keyword evidence="2" id="KW-1185">Reference proteome</keyword>
<gene>
    <name evidence="1" type="ORF">JOF43_003781</name>
</gene>
<name>A0ABS4X5R6_9MICO</name>
<protein>
    <submittedName>
        <fullName evidence="1">Uncharacterized protein</fullName>
    </submittedName>
</protein>
<dbReference type="EMBL" id="JAGIOD010000002">
    <property type="protein sequence ID" value="MBP2383792.1"/>
    <property type="molecule type" value="Genomic_DNA"/>
</dbReference>
<comment type="caution">
    <text evidence="1">The sequence shown here is derived from an EMBL/GenBank/DDBJ whole genome shotgun (WGS) entry which is preliminary data.</text>
</comment>
<sequence length="125" mass="13646">MSTLAGLSQQITDHPDDALAVLDAVETALRSEGFNPPAVTVVPAHEDDEGEWIETAVLNPRTGEEDSLVVVDVSQRFTSAEAIDFDADTRILHLDYDDLADHDGLLYVTESDTLPVSLPEGWREV</sequence>